<reference evidence="2 3" key="1">
    <citation type="journal article" date="2015" name="Parasitol. Res.">
        <title>Viruses in close associations with free-living amoebae.</title>
        <authorList>
            <person name="Scheid P."/>
        </authorList>
    </citation>
    <scope>NUCLEOTIDE SEQUENCE [LARGE SCALE GENOMIC DNA]</scope>
    <source>
        <strain evidence="2">KlaHel</strain>
    </source>
</reference>
<sequence>MIAHSIAEVFALCSAVGSDLLYVVGDGSTLAAFLPYASTVHRFVLRKALYDRNAPGCEVFPRLPSTPYHRWTGLDVEGPSGLWFWQQTEWLRPTITPSGIAVPPLESSAGLRPAVGLSGAAAPTQIDQGDADLARALANSLLSPEIAQDDIILYHLLNQDRIIGEGMTTKANNHTTDNDDDDDWFYADGDPVDTDDEDVDDDGNQEDSDDDSSGDDNVYDNDGNDKDYGDDKDDRDDDVPQDRLEMGLCASADAEFADDDDDDRIASAPQG</sequence>
<accession>A0A0B5J6B3</accession>
<dbReference type="EMBL" id="KP136319">
    <property type="protein sequence ID" value="AJF97280.1"/>
    <property type="molecule type" value="Genomic_DNA"/>
</dbReference>
<protein>
    <submittedName>
        <fullName evidence="2">Dihydrofolate reductase</fullName>
    </submittedName>
</protein>
<dbReference type="RefSeq" id="YP_009119515.1">
    <property type="nucleotide sequence ID" value="NC_026440.1"/>
</dbReference>
<evidence type="ECO:0000313" key="2">
    <source>
        <dbReference type="EMBL" id="AJF97280.1"/>
    </source>
</evidence>
<feature type="compositionally biased region" description="Acidic residues" evidence="1">
    <location>
        <begin position="178"/>
        <end position="219"/>
    </location>
</feature>
<organism evidence="2 3">
    <name type="scientific">Pandoravirus inopinatum</name>
    <dbReference type="NCBI Taxonomy" id="1605721"/>
    <lineage>
        <taxon>Viruses</taxon>
        <taxon>Pandoravirus</taxon>
    </lineage>
</organism>
<dbReference type="Proteomes" id="UP000202511">
    <property type="component" value="Segment"/>
</dbReference>
<dbReference type="GeneID" id="23462197"/>
<proteinExistence type="predicted"/>
<name>A0A0B5J6B3_9VIRU</name>
<evidence type="ECO:0000256" key="1">
    <source>
        <dbReference type="SAM" id="MobiDB-lite"/>
    </source>
</evidence>
<evidence type="ECO:0000313" key="3">
    <source>
        <dbReference type="Proteomes" id="UP000202511"/>
    </source>
</evidence>
<feature type="region of interest" description="Disordered" evidence="1">
    <location>
        <begin position="170"/>
        <end position="271"/>
    </location>
</feature>
<dbReference type="KEGG" id="vg:23462197"/>